<dbReference type="Pfam" id="PF14487">
    <property type="entry name" value="DarT"/>
    <property type="match status" value="1"/>
</dbReference>
<feature type="binding site" evidence="6">
    <location>
        <position position="50"/>
    </location>
    <ligand>
        <name>NAD(+)</name>
        <dbReference type="ChEBI" id="CHEBI:57540"/>
    </ligand>
</feature>
<evidence type="ECO:0000313" key="9">
    <source>
        <dbReference type="EMBL" id="RTH26831.1"/>
    </source>
</evidence>
<comment type="caution">
    <text evidence="6">Lacks conserved residue(s) required for the propagation of feature annotation.</text>
</comment>
<dbReference type="EMBL" id="PELM01000228">
    <property type="protein sequence ID" value="RTH02404.1"/>
    <property type="molecule type" value="Genomic_DNA"/>
</dbReference>
<keyword evidence="5 6" id="KW-0238">DNA-binding</keyword>
<dbReference type="InterPro" id="IPR029494">
    <property type="entry name" value="DarT"/>
</dbReference>
<sequence length="205" mass="23837">MAPPYPYPTLIYHITHIKNLASILETGGLLPLNRSPRHQSIAYEHIRERRGQTRVPLKPGGTLNDYVPFYFCPRSPMLYAVHTGSTDYWGGQTPILHLVSSVQAVHAKGLDFVFTDQHAVLLHARFFNNPQDLSKLDWGAIQASFWSQVKAQKQAEFLVYDFFPWDLVQEIGVIDDKIAQEVRQILQRFPNRRHPPVRVRRDWYY</sequence>
<dbReference type="Proteomes" id="UP000288082">
    <property type="component" value="Unassembled WGS sequence"/>
</dbReference>
<evidence type="ECO:0000256" key="3">
    <source>
        <dbReference type="ARBA" id="ARBA00022679"/>
    </source>
</evidence>
<evidence type="ECO:0000256" key="4">
    <source>
        <dbReference type="ARBA" id="ARBA00022695"/>
    </source>
</evidence>
<dbReference type="RefSeq" id="WP_126187536.1">
    <property type="nucleotide sequence ID" value="NZ_PELM01000228.1"/>
</dbReference>
<dbReference type="Proteomes" id="UP000287306">
    <property type="component" value="Unassembled WGS sequence"/>
</dbReference>
<dbReference type="EMBL" id="PELY01000119">
    <property type="protein sequence ID" value="RTH26831.1"/>
    <property type="molecule type" value="Genomic_DNA"/>
</dbReference>
<feature type="binding site" evidence="6">
    <location>
        <position position="30"/>
    </location>
    <ligand>
        <name>NAD(+)</name>
        <dbReference type="ChEBI" id="CHEBI:57540"/>
    </ligand>
</feature>
<name>A0A430S067_THESC</name>
<feature type="active site" description="Proton acceptor" evidence="6">
    <location>
        <position position="50"/>
    </location>
</feature>
<evidence type="ECO:0000256" key="2">
    <source>
        <dbReference type="ARBA" id="ARBA00022676"/>
    </source>
</evidence>
<organism evidence="9 10">
    <name type="scientific">Thermus scotoductus</name>
    <dbReference type="NCBI Taxonomy" id="37636"/>
    <lineage>
        <taxon>Bacteria</taxon>
        <taxon>Thermotogati</taxon>
        <taxon>Deinococcota</taxon>
        <taxon>Deinococci</taxon>
        <taxon>Thermales</taxon>
        <taxon>Thermaceae</taxon>
        <taxon>Thermus</taxon>
    </lineage>
</organism>
<reference evidence="10 11" key="1">
    <citation type="journal article" date="2019" name="Extremophiles">
        <title>Biogeography of thermophiles and predominance of Thermus scotoductus in domestic water heaters.</title>
        <authorList>
            <person name="Wilpiszeski R.L."/>
            <person name="Zhang Z."/>
            <person name="House C.H."/>
        </authorList>
    </citation>
    <scope>NUCLEOTIDE SEQUENCE [LARGE SCALE GENOMIC DNA]</scope>
    <source>
        <strain evidence="9 10">25_S25</strain>
        <strain evidence="8 11">38_S38</strain>
    </source>
</reference>
<comment type="caution">
    <text evidence="9">The sequence shown here is derived from an EMBL/GenBank/DDBJ whole genome shotgun (WGS) entry which is preliminary data.</text>
</comment>
<dbReference type="GO" id="GO:0016757">
    <property type="term" value="F:glycosyltransferase activity"/>
    <property type="evidence" value="ECO:0007669"/>
    <property type="project" value="UniProtKB-UniRule"/>
</dbReference>
<dbReference type="GO" id="GO:0003677">
    <property type="term" value="F:DNA binding"/>
    <property type="evidence" value="ECO:0007669"/>
    <property type="project" value="UniProtKB-UniRule"/>
</dbReference>
<comment type="similarity">
    <text evidence="6">Belongs to the DarT ADP-ribosyltransferase family.</text>
</comment>
<feature type="active site" evidence="6">
    <location>
        <position position="156"/>
    </location>
</feature>
<dbReference type="GO" id="GO:0016779">
    <property type="term" value="F:nucleotidyltransferase activity"/>
    <property type="evidence" value="ECO:0007669"/>
    <property type="project" value="UniProtKB-UniRule"/>
</dbReference>
<proteinExistence type="inferred from homology"/>
<gene>
    <name evidence="9" type="ORF">CSW38_05005</name>
    <name evidence="8" type="ORF">CSW50_07645</name>
</gene>
<evidence type="ECO:0000256" key="5">
    <source>
        <dbReference type="ARBA" id="ARBA00023125"/>
    </source>
</evidence>
<evidence type="ECO:0000256" key="1">
    <source>
        <dbReference type="ARBA" id="ARBA00022649"/>
    </source>
</evidence>
<keyword evidence="4 6" id="KW-0548">Nucleotidyltransferase</keyword>
<evidence type="ECO:0000313" key="10">
    <source>
        <dbReference type="Proteomes" id="UP000287306"/>
    </source>
</evidence>
<keyword evidence="2 6" id="KW-0328">Glycosyltransferase</keyword>
<dbReference type="PROSITE" id="PS52018">
    <property type="entry name" value="DART"/>
    <property type="match status" value="1"/>
</dbReference>
<keyword evidence="3 6" id="KW-0808">Transferase</keyword>
<accession>A0A430S067</accession>
<feature type="binding site" evidence="6">
    <location>
        <begin position="13"/>
        <end position="15"/>
    </location>
    <ligand>
        <name>NAD(+)</name>
        <dbReference type="ChEBI" id="CHEBI:57540"/>
    </ligand>
</feature>
<evidence type="ECO:0000313" key="8">
    <source>
        <dbReference type="EMBL" id="RTH02404.1"/>
    </source>
</evidence>
<comment type="catalytic activity">
    <reaction evidence="6">
        <text>a thymidine in DNA + NAD(+) = an N-(ADP-alpha-D-ribosyl)-thymidine in DNA + nicotinamide + H(+)</text>
        <dbReference type="Rhea" id="RHEA:71651"/>
        <dbReference type="Rhea" id="RHEA-COMP:13556"/>
        <dbReference type="Rhea" id="RHEA-COMP:18051"/>
        <dbReference type="ChEBI" id="CHEBI:15378"/>
        <dbReference type="ChEBI" id="CHEBI:17154"/>
        <dbReference type="ChEBI" id="CHEBI:57540"/>
        <dbReference type="ChEBI" id="CHEBI:137386"/>
        <dbReference type="ChEBI" id="CHEBI:191199"/>
    </reaction>
</comment>
<evidence type="ECO:0000256" key="6">
    <source>
        <dbReference type="PROSITE-ProRule" id="PRU01362"/>
    </source>
</evidence>
<feature type="domain" description="DarT" evidence="7">
    <location>
        <begin position="9"/>
        <end position="205"/>
    </location>
</feature>
<evidence type="ECO:0000259" key="7">
    <source>
        <dbReference type="PROSITE" id="PS52018"/>
    </source>
</evidence>
<keyword evidence="1 6" id="KW-1277">Toxin-antitoxin system</keyword>
<protein>
    <recommendedName>
        <fullName evidence="7">DarT domain-containing protein</fullName>
    </recommendedName>
</protein>
<dbReference type="AlphaFoldDB" id="A0A430S067"/>
<evidence type="ECO:0000313" key="11">
    <source>
        <dbReference type="Proteomes" id="UP000288082"/>
    </source>
</evidence>